<dbReference type="Gene3D" id="3.40.50.300">
    <property type="entry name" value="P-loop containing nucleotide triphosphate hydrolases"/>
    <property type="match status" value="1"/>
</dbReference>
<gene>
    <name evidence="2" type="ORF">GCM10009119_29530</name>
</gene>
<dbReference type="RefSeq" id="WP_343852942.1">
    <property type="nucleotide sequence ID" value="NZ_BAAAFI010000037.1"/>
</dbReference>
<dbReference type="InterPro" id="IPR027417">
    <property type="entry name" value="P-loop_NTPase"/>
</dbReference>
<protein>
    <submittedName>
        <fullName evidence="2">AAA family ATPase</fullName>
    </submittedName>
</protein>
<dbReference type="SUPFAM" id="SSF52540">
    <property type="entry name" value="P-loop containing nucleoside triphosphate hydrolases"/>
    <property type="match status" value="1"/>
</dbReference>
<organism evidence="2 3">
    <name type="scientific">Algoriphagus jejuensis</name>
    <dbReference type="NCBI Taxonomy" id="419934"/>
    <lineage>
        <taxon>Bacteria</taxon>
        <taxon>Pseudomonadati</taxon>
        <taxon>Bacteroidota</taxon>
        <taxon>Cytophagia</taxon>
        <taxon>Cytophagales</taxon>
        <taxon>Cyclobacteriaceae</taxon>
        <taxon>Algoriphagus</taxon>
    </lineage>
</organism>
<dbReference type="Pfam" id="PF13173">
    <property type="entry name" value="AAA_14"/>
    <property type="match status" value="1"/>
</dbReference>
<dbReference type="PANTHER" id="PTHR42990:SF1">
    <property type="entry name" value="AAA+ ATPASE DOMAIN-CONTAINING PROTEIN"/>
    <property type="match status" value="1"/>
</dbReference>
<name>A0ABN1N290_9BACT</name>
<feature type="domain" description="AAA+ ATPase" evidence="1">
    <location>
        <begin position="30"/>
        <end position="147"/>
    </location>
</feature>
<accession>A0ABN1N290</accession>
<dbReference type="Proteomes" id="UP001500469">
    <property type="component" value="Unassembled WGS sequence"/>
</dbReference>
<dbReference type="PANTHER" id="PTHR42990">
    <property type="entry name" value="ATPASE"/>
    <property type="match status" value="1"/>
</dbReference>
<evidence type="ECO:0000313" key="2">
    <source>
        <dbReference type="EMBL" id="GAA0879983.1"/>
    </source>
</evidence>
<dbReference type="EMBL" id="BAAAFI010000037">
    <property type="protein sequence ID" value="GAA0879983.1"/>
    <property type="molecule type" value="Genomic_DNA"/>
</dbReference>
<dbReference type="InterPro" id="IPR003593">
    <property type="entry name" value="AAA+_ATPase"/>
</dbReference>
<dbReference type="InterPro" id="IPR041682">
    <property type="entry name" value="AAA_14"/>
</dbReference>
<proteinExistence type="predicted"/>
<evidence type="ECO:0000259" key="1">
    <source>
        <dbReference type="SMART" id="SM00382"/>
    </source>
</evidence>
<evidence type="ECO:0000313" key="3">
    <source>
        <dbReference type="Proteomes" id="UP001500469"/>
    </source>
</evidence>
<sequence length="396" mass="46151">MEELLEVSESMIRSTELNFRRYLYAEIDWSEKLIGIKGARGTGKTTLLLQYLNELQVPYNQKAYFSLDEIYFLSHSILEVVKRFHQTGGKIVVLDEVHKYPNWSQEVKNIHDRFRDLQVIFTGSSIIDISKEEGDLSRRAVMYELHGLSYREYLSLRHGIHVPKFSLEELLDPEFSIRNHFPDDFLPLQHFQAYLRNGYFPFAGVNEVIYFKRLRQLVRTIVEFDMAEIKGFDIRNGKKLLQLLYLVAQQVPFKPNISTLAERTLIHRNSMVNYLIYLAEARLIDLQYPAGFSVVTLQKPEKIFMNNTNFLFALSEKKPESGTVRETFFNSLMKVTHTVQYSASVDFLVGGEFHFEVGGKNKGNKQIKEKLTWIVKDDLEFPAGKSLPLWAFGMLY</sequence>
<dbReference type="SMART" id="SM00382">
    <property type="entry name" value="AAA"/>
    <property type="match status" value="1"/>
</dbReference>
<keyword evidence="3" id="KW-1185">Reference proteome</keyword>
<comment type="caution">
    <text evidence="2">The sequence shown here is derived from an EMBL/GenBank/DDBJ whole genome shotgun (WGS) entry which is preliminary data.</text>
</comment>
<reference evidence="2 3" key="1">
    <citation type="journal article" date="2019" name="Int. J. Syst. Evol. Microbiol.">
        <title>The Global Catalogue of Microorganisms (GCM) 10K type strain sequencing project: providing services to taxonomists for standard genome sequencing and annotation.</title>
        <authorList>
            <consortium name="The Broad Institute Genomics Platform"/>
            <consortium name="The Broad Institute Genome Sequencing Center for Infectious Disease"/>
            <person name="Wu L."/>
            <person name="Ma J."/>
        </authorList>
    </citation>
    <scope>NUCLEOTIDE SEQUENCE [LARGE SCALE GENOMIC DNA]</scope>
    <source>
        <strain evidence="2 3">JCM 16112</strain>
    </source>
</reference>